<gene>
    <name evidence="1" type="ORF">TsFJ059_000308</name>
</gene>
<reference evidence="1 2" key="1">
    <citation type="submission" date="2021-08" db="EMBL/GenBank/DDBJ databases">
        <title>The highly contiguous genome resource for Trichoderma semiorbis FJ059, a fungal antagonistic to plant pathogens.</title>
        <authorList>
            <person name="Liu T."/>
        </authorList>
    </citation>
    <scope>NUCLEOTIDE SEQUENCE [LARGE SCALE GENOMIC DNA]</scope>
    <source>
        <strain evidence="1 2">FJ059</strain>
    </source>
</reference>
<proteinExistence type="predicted"/>
<dbReference type="AlphaFoldDB" id="A0A9P8HWZ1"/>
<organism evidence="1 2">
    <name type="scientific">Trichoderma semiorbis</name>
    <dbReference type="NCBI Taxonomy" id="1491008"/>
    <lineage>
        <taxon>Eukaryota</taxon>
        <taxon>Fungi</taxon>
        <taxon>Dikarya</taxon>
        <taxon>Ascomycota</taxon>
        <taxon>Pezizomycotina</taxon>
        <taxon>Sordariomycetes</taxon>
        <taxon>Hypocreomycetidae</taxon>
        <taxon>Hypocreales</taxon>
        <taxon>Hypocreaceae</taxon>
        <taxon>Trichoderma</taxon>
    </lineage>
</organism>
<protein>
    <submittedName>
        <fullName evidence="1">Uncharacterized protein</fullName>
    </submittedName>
</protein>
<dbReference type="Proteomes" id="UP000826573">
    <property type="component" value="Unassembled WGS sequence"/>
</dbReference>
<accession>A0A9P8HWZ1</accession>
<dbReference type="EMBL" id="JAIMJC010000001">
    <property type="protein sequence ID" value="KAH0531480.1"/>
    <property type="molecule type" value="Genomic_DNA"/>
</dbReference>
<name>A0A9P8HWZ1_9HYPO</name>
<comment type="caution">
    <text evidence="1">The sequence shown here is derived from an EMBL/GenBank/DDBJ whole genome shotgun (WGS) entry which is preliminary data.</text>
</comment>
<evidence type="ECO:0000313" key="2">
    <source>
        <dbReference type="Proteomes" id="UP000826573"/>
    </source>
</evidence>
<sequence length="85" mass="9605">MLVTQHSHSFACALIERGTTVQHSNRWSDYPPFSSGFCSSTGIPYCGRENRYIGLCGLVKRRLGDPLWIPLAAQAWLEPCYSRSR</sequence>
<keyword evidence="2" id="KW-1185">Reference proteome</keyword>
<evidence type="ECO:0000313" key="1">
    <source>
        <dbReference type="EMBL" id="KAH0531480.1"/>
    </source>
</evidence>